<dbReference type="PANTHER" id="PTHR20922:SF13">
    <property type="entry name" value="DNL-TYPE ZINC FINGER PROTEIN"/>
    <property type="match status" value="1"/>
</dbReference>
<dbReference type="GO" id="GO:0008270">
    <property type="term" value="F:zinc ion binding"/>
    <property type="evidence" value="ECO:0007669"/>
    <property type="project" value="UniProtKB-KW"/>
</dbReference>
<accession>A0A292PLI8</accession>
<evidence type="ECO:0000313" key="7">
    <source>
        <dbReference type="Proteomes" id="UP001412239"/>
    </source>
</evidence>
<dbReference type="GO" id="GO:0005739">
    <property type="term" value="C:mitochondrion"/>
    <property type="evidence" value="ECO:0007669"/>
    <property type="project" value="TreeGrafter"/>
</dbReference>
<reference evidence="6" key="1">
    <citation type="submission" date="2015-10" db="EMBL/GenBank/DDBJ databases">
        <authorList>
            <person name="Regsiter A."/>
            <person name="william w."/>
        </authorList>
    </citation>
    <scope>NUCLEOTIDE SEQUENCE</scope>
    <source>
        <strain evidence="6">Montdore</strain>
    </source>
</reference>
<feature type="domain" description="DNL-type" evidence="5">
    <location>
        <begin position="49"/>
        <end position="152"/>
    </location>
</feature>
<dbReference type="InterPro" id="IPR007853">
    <property type="entry name" value="Znf_DNL-typ"/>
</dbReference>
<keyword evidence="7" id="KW-1185">Reference proteome</keyword>
<proteinExistence type="predicted"/>
<gene>
    <name evidence="6" type="ORF">GSTUAT00008573001</name>
</gene>
<dbReference type="Pfam" id="PF05180">
    <property type="entry name" value="zf-DNL"/>
    <property type="match status" value="1"/>
</dbReference>
<dbReference type="InterPro" id="IPR024158">
    <property type="entry name" value="Mt_import_TIM15"/>
</dbReference>
<dbReference type="GO" id="GO:0006457">
    <property type="term" value="P:protein folding"/>
    <property type="evidence" value="ECO:0007669"/>
    <property type="project" value="TreeGrafter"/>
</dbReference>
<dbReference type="PROSITE" id="PS51501">
    <property type="entry name" value="ZF_DNL"/>
    <property type="match status" value="1"/>
</dbReference>
<dbReference type="Proteomes" id="UP001412239">
    <property type="component" value="Unassembled WGS sequence"/>
</dbReference>
<keyword evidence="3" id="KW-0862">Zinc</keyword>
<keyword evidence="2 4" id="KW-0863">Zinc-finger</keyword>
<evidence type="ECO:0000256" key="3">
    <source>
        <dbReference type="ARBA" id="ARBA00022833"/>
    </source>
</evidence>
<dbReference type="AlphaFoldDB" id="A0A292PLI8"/>
<evidence type="ECO:0000256" key="4">
    <source>
        <dbReference type="PROSITE-ProRule" id="PRU00834"/>
    </source>
</evidence>
<evidence type="ECO:0000259" key="5">
    <source>
        <dbReference type="PROSITE" id="PS51501"/>
    </source>
</evidence>
<dbReference type="EMBL" id="LN891216">
    <property type="protein sequence ID" value="CUS07350.1"/>
    <property type="molecule type" value="Genomic_DNA"/>
</dbReference>
<dbReference type="PANTHER" id="PTHR20922">
    <property type="entry name" value="DNL-TYPE ZINC FINGER PROTEIN"/>
    <property type="match status" value="1"/>
</dbReference>
<evidence type="ECO:0000256" key="1">
    <source>
        <dbReference type="ARBA" id="ARBA00022723"/>
    </source>
</evidence>
<name>A0A292PLI8_9PEZI</name>
<sequence>MNLLRTLTRTLLRQPLLLPRQRPLPLLLQPLPNHLPIFRHNSTQPPAQPDKPSYDLTFTCRPCTRRSTHRISKQAYHTGSVLITCPGCSNRHVITDHLKIFGETVRALEEILRERGEVLKKGVVTAEGDIEFFPEEGREVKALGSGEEGSRL</sequence>
<dbReference type="GO" id="GO:0050821">
    <property type="term" value="P:protein stabilization"/>
    <property type="evidence" value="ECO:0007669"/>
    <property type="project" value="TreeGrafter"/>
</dbReference>
<dbReference type="GO" id="GO:0051087">
    <property type="term" value="F:protein-folding chaperone binding"/>
    <property type="evidence" value="ECO:0007669"/>
    <property type="project" value="TreeGrafter"/>
</dbReference>
<evidence type="ECO:0000313" key="6">
    <source>
        <dbReference type="EMBL" id="CUS07350.1"/>
    </source>
</evidence>
<organism evidence="6 7">
    <name type="scientific">Tuber aestivum</name>
    <name type="common">summer truffle</name>
    <dbReference type="NCBI Taxonomy" id="59557"/>
    <lineage>
        <taxon>Eukaryota</taxon>
        <taxon>Fungi</taxon>
        <taxon>Dikarya</taxon>
        <taxon>Ascomycota</taxon>
        <taxon>Pezizomycotina</taxon>
        <taxon>Pezizomycetes</taxon>
        <taxon>Pezizales</taxon>
        <taxon>Tuberaceae</taxon>
        <taxon>Tuber</taxon>
    </lineage>
</organism>
<dbReference type="GO" id="GO:0030150">
    <property type="term" value="P:protein import into mitochondrial matrix"/>
    <property type="evidence" value="ECO:0007669"/>
    <property type="project" value="TreeGrafter"/>
</dbReference>
<keyword evidence="1" id="KW-0479">Metal-binding</keyword>
<evidence type="ECO:0000256" key="2">
    <source>
        <dbReference type="ARBA" id="ARBA00022771"/>
    </source>
</evidence>
<protein>
    <recommendedName>
        <fullName evidence="5">DNL-type domain-containing protein</fullName>
    </recommendedName>
</protein>